<organism evidence="2 3">
    <name type="scientific">Funneliformis caledonium</name>
    <dbReference type="NCBI Taxonomy" id="1117310"/>
    <lineage>
        <taxon>Eukaryota</taxon>
        <taxon>Fungi</taxon>
        <taxon>Fungi incertae sedis</taxon>
        <taxon>Mucoromycota</taxon>
        <taxon>Glomeromycotina</taxon>
        <taxon>Glomeromycetes</taxon>
        <taxon>Glomerales</taxon>
        <taxon>Glomeraceae</taxon>
        <taxon>Funneliformis</taxon>
    </lineage>
</organism>
<dbReference type="Proteomes" id="UP000789570">
    <property type="component" value="Unassembled WGS sequence"/>
</dbReference>
<comment type="caution">
    <text evidence="2">The sequence shown here is derived from an EMBL/GenBank/DDBJ whole genome shotgun (WGS) entry which is preliminary data.</text>
</comment>
<name>A0A9N9GVL2_9GLOM</name>
<proteinExistence type="predicted"/>
<dbReference type="EMBL" id="CAJVPQ010003798">
    <property type="protein sequence ID" value="CAG8637574.1"/>
    <property type="molecule type" value="Genomic_DNA"/>
</dbReference>
<evidence type="ECO:0000256" key="1">
    <source>
        <dbReference type="SAM" id="MobiDB-lite"/>
    </source>
</evidence>
<evidence type="ECO:0000313" key="2">
    <source>
        <dbReference type="EMBL" id="CAG8637574.1"/>
    </source>
</evidence>
<feature type="non-terminal residue" evidence="2">
    <location>
        <position position="42"/>
    </location>
</feature>
<feature type="region of interest" description="Disordered" evidence="1">
    <location>
        <begin position="1"/>
        <end position="42"/>
    </location>
</feature>
<evidence type="ECO:0000313" key="3">
    <source>
        <dbReference type="Proteomes" id="UP000789570"/>
    </source>
</evidence>
<protein>
    <submittedName>
        <fullName evidence="2">8870_t:CDS:1</fullName>
    </submittedName>
</protein>
<keyword evidence="3" id="KW-1185">Reference proteome</keyword>
<gene>
    <name evidence="2" type="ORF">FCALED_LOCUS10394</name>
</gene>
<dbReference type="AlphaFoldDB" id="A0A9N9GVL2"/>
<sequence length="42" mass="4827">MSNKNFSKHPHYEINSDLEENTSNKELNLVKESSGFLEKSNS</sequence>
<accession>A0A9N9GVL2</accession>
<reference evidence="2" key="1">
    <citation type="submission" date="2021-06" db="EMBL/GenBank/DDBJ databases">
        <authorList>
            <person name="Kallberg Y."/>
            <person name="Tangrot J."/>
            <person name="Rosling A."/>
        </authorList>
    </citation>
    <scope>NUCLEOTIDE SEQUENCE</scope>
    <source>
        <strain evidence="2">UK204</strain>
    </source>
</reference>